<organism evidence="1 2">
    <name type="scientific">Microbacterium mitrae</name>
    <dbReference type="NCBI Taxonomy" id="664640"/>
    <lineage>
        <taxon>Bacteria</taxon>
        <taxon>Bacillati</taxon>
        <taxon>Actinomycetota</taxon>
        <taxon>Actinomycetes</taxon>
        <taxon>Micrococcales</taxon>
        <taxon>Microbacteriaceae</taxon>
        <taxon>Microbacterium</taxon>
    </lineage>
</organism>
<dbReference type="EMBL" id="VRSW01000003">
    <property type="protein sequence ID" value="TXK04017.1"/>
    <property type="molecule type" value="Genomic_DNA"/>
</dbReference>
<comment type="caution">
    <text evidence="1">The sequence shown here is derived from an EMBL/GenBank/DDBJ whole genome shotgun (WGS) entry which is preliminary data.</text>
</comment>
<dbReference type="RefSeq" id="WP_147826073.1">
    <property type="nucleotide sequence ID" value="NZ_BAAARG010000003.1"/>
</dbReference>
<reference evidence="1 2" key="1">
    <citation type="submission" date="2019-08" db="EMBL/GenBank/DDBJ databases">
        <authorList>
            <person name="Dong K."/>
        </authorList>
    </citation>
    <scope>NUCLEOTIDE SEQUENCE [LARGE SCALE GENOMIC DNA]</scope>
    <source>
        <strain evidence="1 2">M4-8</strain>
    </source>
</reference>
<evidence type="ECO:0000313" key="2">
    <source>
        <dbReference type="Proteomes" id="UP000321196"/>
    </source>
</evidence>
<proteinExistence type="predicted"/>
<evidence type="ECO:0000313" key="1">
    <source>
        <dbReference type="EMBL" id="TXK04017.1"/>
    </source>
</evidence>
<gene>
    <name evidence="1" type="ORF">FVP60_09595</name>
</gene>
<dbReference type="OrthoDB" id="4865614at2"/>
<sequence>MHIDSSHHKPRGRSRRALAVAGLLAVSGLLLAGCSGSAEKNFDSGFSVTAAVGQIPASDVAERYDIVMADLDGIAKIMGVERTDDLQTWLPDMIAGPDTPIYLPLPELLQQSAAGAGADTLGWNLADVDRFVTYSALPASMTVIAGDLAELPSTLTPVSDGVMTDVDGEDYTVDPSQIGAVIDRMGRPTRFAHQGNRIAMSSSTDLAEAWVSNEESLADDESVNAIAEALDAYGASAAYITQPAVFSGQTILGPDASPSEAEAAFKEFDALVPPDPYDLVGLGWAVVDGKPRWIATYHFLSDDAAKDGAQVLRAVWEKGATLTTQQRVSDLATVNDVVVKDSTVAVLLSPTDGTTASVLMQLLMQREIFFATR</sequence>
<dbReference type="Proteomes" id="UP000321196">
    <property type="component" value="Unassembled WGS sequence"/>
</dbReference>
<name>A0A5C8HMH5_9MICO</name>
<protein>
    <submittedName>
        <fullName evidence="1">Uncharacterized protein</fullName>
    </submittedName>
</protein>
<dbReference type="AlphaFoldDB" id="A0A5C8HMH5"/>
<accession>A0A5C8HMH5</accession>
<keyword evidence="2" id="KW-1185">Reference proteome</keyword>